<feature type="compositionally biased region" description="Gly residues" evidence="1">
    <location>
        <begin position="1"/>
        <end position="11"/>
    </location>
</feature>
<feature type="compositionally biased region" description="Polar residues" evidence="1">
    <location>
        <begin position="15"/>
        <end position="24"/>
    </location>
</feature>
<dbReference type="RefSeq" id="WP_198916080.1">
    <property type="nucleotide sequence ID" value="NZ_JAEKPD010000008.1"/>
</dbReference>
<feature type="compositionally biased region" description="Low complexity" evidence="1">
    <location>
        <begin position="35"/>
        <end position="47"/>
    </location>
</feature>
<comment type="caution">
    <text evidence="2">The sequence shown here is derived from an EMBL/GenBank/DDBJ whole genome shotgun (WGS) entry which is preliminary data.</text>
</comment>
<protein>
    <submittedName>
        <fullName evidence="2">Uncharacterized protein</fullName>
    </submittedName>
</protein>
<organism evidence="2 3">
    <name type="scientific">Palleronia pontilimi</name>
    <dbReference type="NCBI Taxonomy" id="1964209"/>
    <lineage>
        <taxon>Bacteria</taxon>
        <taxon>Pseudomonadati</taxon>
        <taxon>Pseudomonadota</taxon>
        <taxon>Alphaproteobacteria</taxon>
        <taxon>Rhodobacterales</taxon>
        <taxon>Roseobacteraceae</taxon>
        <taxon>Palleronia</taxon>
    </lineage>
</organism>
<feature type="compositionally biased region" description="Polar residues" evidence="1">
    <location>
        <begin position="54"/>
        <end position="71"/>
    </location>
</feature>
<evidence type="ECO:0000256" key="1">
    <source>
        <dbReference type="SAM" id="MobiDB-lite"/>
    </source>
</evidence>
<dbReference type="AlphaFoldDB" id="A0A934M9T8"/>
<accession>A0A934M9T8</accession>
<reference evidence="2" key="1">
    <citation type="submission" date="2020-12" db="EMBL/GenBank/DDBJ databases">
        <title>Bacterial taxonomy.</title>
        <authorList>
            <person name="Pan X."/>
        </authorList>
    </citation>
    <scope>NUCLEOTIDE SEQUENCE</scope>
    <source>
        <strain evidence="2">KCTC 52957</strain>
    </source>
</reference>
<feature type="region of interest" description="Disordered" evidence="1">
    <location>
        <begin position="1"/>
        <end position="88"/>
    </location>
</feature>
<keyword evidence="3" id="KW-1185">Reference proteome</keyword>
<name>A0A934M9T8_9RHOB</name>
<dbReference type="Proteomes" id="UP000642488">
    <property type="component" value="Unassembled WGS sequence"/>
</dbReference>
<dbReference type="EMBL" id="JAEKPD010000008">
    <property type="protein sequence ID" value="MBJ3762902.1"/>
    <property type="molecule type" value="Genomic_DNA"/>
</dbReference>
<gene>
    <name evidence="2" type="ORF">ILP92_09105</name>
</gene>
<evidence type="ECO:0000313" key="2">
    <source>
        <dbReference type="EMBL" id="MBJ3762902.1"/>
    </source>
</evidence>
<evidence type="ECO:0000313" key="3">
    <source>
        <dbReference type="Proteomes" id="UP000642488"/>
    </source>
</evidence>
<sequence>MIGGITLGTNGGTQPKPSDTTNETDGSDEPKADSGTDQTDGTSDPQTKPAEGPDTSTGTKPVEASTDTTGAGATFGYPATQDATARSAEADGLGIAPDLAPAAGFGLRAAASQMRLQTQAVLQIQAMADPVFGPPAPGGPILDIVYNEGVEAARPPEQPESLNMVG</sequence>
<proteinExistence type="predicted"/>